<name>A0ABD6DG72_9EURY</name>
<dbReference type="Proteomes" id="UP001597052">
    <property type="component" value="Unassembled WGS sequence"/>
</dbReference>
<organism evidence="2 3">
    <name type="scientific">Halohasta litorea</name>
    <dbReference type="NCBI Taxonomy" id="869891"/>
    <lineage>
        <taxon>Archaea</taxon>
        <taxon>Methanobacteriati</taxon>
        <taxon>Methanobacteriota</taxon>
        <taxon>Stenosarchaea group</taxon>
        <taxon>Halobacteria</taxon>
        <taxon>Halobacteriales</taxon>
        <taxon>Haloferacaceae</taxon>
        <taxon>Halohasta</taxon>
    </lineage>
</organism>
<reference evidence="2 3" key="1">
    <citation type="journal article" date="2019" name="Int. J. Syst. Evol. Microbiol.">
        <title>The Global Catalogue of Microorganisms (GCM) 10K type strain sequencing project: providing services to taxonomists for standard genome sequencing and annotation.</title>
        <authorList>
            <consortium name="The Broad Institute Genomics Platform"/>
            <consortium name="The Broad Institute Genome Sequencing Center for Infectious Disease"/>
            <person name="Wu L."/>
            <person name="Ma J."/>
        </authorList>
    </citation>
    <scope>NUCLEOTIDE SEQUENCE [LARGE SCALE GENOMIC DNA]</scope>
    <source>
        <strain evidence="2 3">CGMCC 1.10593</strain>
    </source>
</reference>
<feature type="compositionally biased region" description="Polar residues" evidence="1">
    <location>
        <begin position="1"/>
        <end position="18"/>
    </location>
</feature>
<comment type="caution">
    <text evidence="2">The sequence shown here is derived from an EMBL/GenBank/DDBJ whole genome shotgun (WGS) entry which is preliminary data.</text>
</comment>
<evidence type="ECO:0000313" key="3">
    <source>
        <dbReference type="Proteomes" id="UP001597052"/>
    </source>
</evidence>
<dbReference type="AlphaFoldDB" id="A0ABD6DG72"/>
<evidence type="ECO:0000256" key="1">
    <source>
        <dbReference type="SAM" id="MobiDB-lite"/>
    </source>
</evidence>
<evidence type="ECO:0008006" key="4">
    <source>
        <dbReference type="Google" id="ProtNLM"/>
    </source>
</evidence>
<dbReference type="EMBL" id="JBHUDM010000010">
    <property type="protein sequence ID" value="MFD1643831.1"/>
    <property type="molecule type" value="Genomic_DNA"/>
</dbReference>
<accession>A0ABD6DG72</accession>
<sequence>MSSPSTTYSGDITLNGDEQTPVKIVDPENIHVKSGAVGGDLKILNAEYVYTNTPTGDTADIGAIETEISGTIEDGYIESGGVSGDVLIVDAEDVFIEHDAVSGNLQIVGDEQRFHDESDTSPLSRKQYDNGVTGWDRELSVSEPETGVSVTGGQNSVRIENSEAAFELYVTGWNNSVRVDGYGSLRLHLVGSNNTVEVSAYTDVTVATETGHDNTVSVDDFPVEDLIKTSQSAAYREAFMGRKKITYQVPAMSEDYCPGCGATADAVIERHQEDAFFLFGYPIYQFEAGSGSYECEECSTNAHPDVRLSESERKDLFK</sequence>
<proteinExistence type="predicted"/>
<keyword evidence="3" id="KW-1185">Reference proteome</keyword>
<dbReference type="RefSeq" id="WP_256397760.1">
    <property type="nucleotide sequence ID" value="NZ_JANHDJ010000012.1"/>
</dbReference>
<protein>
    <recommendedName>
        <fullName evidence="4">Adhesin domain-containing protein</fullName>
    </recommendedName>
</protein>
<gene>
    <name evidence="2" type="ORF">ACFSBW_18425</name>
</gene>
<evidence type="ECO:0000313" key="2">
    <source>
        <dbReference type="EMBL" id="MFD1643831.1"/>
    </source>
</evidence>
<feature type="region of interest" description="Disordered" evidence="1">
    <location>
        <begin position="1"/>
        <end position="20"/>
    </location>
</feature>